<dbReference type="GO" id="GO:0141098">
    <property type="term" value="F:tRNA (cytidine(34)-2'-O)-methyltransferase activity"/>
    <property type="evidence" value="ECO:0007669"/>
    <property type="project" value="RHEA"/>
</dbReference>
<evidence type="ECO:0000256" key="7">
    <source>
        <dbReference type="PIRSR" id="PIRSR029256-1"/>
    </source>
</evidence>
<dbReference type="Gene3D" id="3.40.1280.10">
    <property type="match status" value="1"/>
</dbReference>
<evidence type="ECO:0000259" key="8">
    <source>
        <dbReference type="Pfam" id="PF00588"/>
    </source>
</evidence>
<feature type="binding site" evidence="6 7">
    <location>
        <position position="161"/>
    </location>
    <ligand>
        <name>S-adenosyl-L-methionine</name>
        <dbReference type="ChEBI" id="CHEBI:59789"/>
    </ligand>
</feature>
<comment type="subcellular location">
    <subcellularLocation>
        <location evidence="6">Cytoplasm</location>
    </subcellularLocation>
</comment>
<dbReference type="PANTHER" id="PTHR42971:SF1">
    <property type="entry name" value="TRNA (CYTIDINE(34)-2'-O)-METHYLTRANSFERASE"/>
    <property type="match status" value="1"/>
</dbReference>
<organism evidence="9 10">
    <name type="scientific">Rosistilla oblonga</name>
    <dbReference type="NCBI Taxonomy" id="2527990"/>
    <lineage>
        <taxon>Bacteria</taxon>
        <taxon>Pseudomonadati</taxon>
        <taxon>Planctomycetota</taxon>
        <taxon>Planctomycetia</taxon>
        <taxon>Pirellulales</taxon>
        <taxon>Pirellulaceae</taxon>
        <taxon>Rosistilla</taxon>
    </lineage>
</organism>
<name>A0A518IZ32_9BACT</name>
<dbReference type="PIRSF" id="PIRSF029256">
    <property type="entry name" value="SpoU_TrmH_prd"/>
    <property type="match status" value="1"/>
</dbReference>
<keyword evidence="1 6" id="KW-0963">Cytoplasm</keyword>
<evidence type="ECO:0000256" key="3">
    <source>
        <dbReference type="ARBA" id="ARBA00022679"/>
    </source>
</evidence>
<evidence type="ECO:0000256" key="1">
    <source>
        <dbReference type="ARBA" id="ARBA00022490"/>
    </source>
</evidence>
<feature type="binding site" evidence="6 7">
    <location>
        <position position="153"/>
    </location>
    <ligand>
        <name>S-adenosyl-L-methionine</name>
        <dbReference type="ChEBI" id="CHEBI:59789"/>
    </ligand>
</feature>
<feature type="binding site" evidence="6 7">
    <location>
        <position position="132"/>
    </location>
    <ligand>
        <name>S-adenosyl-L-methionine</name>
        <dbReference type="ChEBI" id="CHEBI:59789"/>
    </ligand>
</feature>
<dbReference type="HAMAP" id="MF_01885">
    <property type="entry name" value="tRNA_methyltr_TrmL"/>
    <property type="match status" value="1"/>
</dbReference>
<evidence type="ECO:0000256" key="4">
    <source>
        <dbReference type="ARBA" id="ARBA00022691"/>
    </source>
</evidence>
<dbReference type="EC" id="2.1.1.207" evidence="6"/>
<dbReference type="Pfam" id="PF00588">
    <property type="entry name" value="SpoU_methylase"/>
    <property type="match status" value="1"/>
</dbReference>
<keyword evidence="2 6" id="KW-0489">Methyltransferase</keyword>
<dbReference type="GO" id="GO:0005737">
    <property type="term" value="C:cytoplasm"/>
    <property type="evidence" value="ECO:0007669"/>
    <property type="project" value="UniProtKB-SubCell"/>
</dbReference>
<comment type="caution">
    <text evidence="6">Lacks conserved residue(s) required for the propagation of feature annotation.</text>
</comment>
<evidence type="ECO:0000313" key="10">
    <source>
        <dbReference type="Proteomes" id="UP000316770"/>
    </source>
</evidence>
<keyword evidence="5 6" id="KW-0819">tRNA processing</keyword>
<reference evidence="9 10" key="1">
    <citation type="submission" date="2019-02" db="EMBL/GenBank/DDBJ databases">
        <title>Deep-cultivation of Planctomycetes and their phenomic and genomic characterization uncovers novel biology.</title>
        <authorList>
            <person name="Wiegand S."/>
            <person name="Jogler M."/>
            <person name="Boedeker C."/>
            <person name="Pinto D."/>
            <person name="Vollmers J."/>
            <person name="Rivas-Marin E."/>
            <person name="Kohn T."/>
            <person name="Peeters S.H."/>
            <person name="Heuer A."/>
            <person name="Rast P."/>
            <person name="Oberbeckmann S."/>
            <person name="Bunk B."/>
            <person name="Jeske O."/>
            <person name="Meyerdierks A."/>
            <person name="Storesund J.E."/>
            <person name="Kallscheuer N."/>
            <person name="Luecker S."/>
            <person name="Lage O.M."/>
            <person name="Pohl T."/>
            <person name="Merkel B.J."/>
            <person name="Hornburger P."/>
            <person name="Mueller R.-W."/>
            <person name="Bruemmer F."/>
            <person name="Labrenz M."/>
            <person name="Spormann A.M."/>
            <person name="Op den Camp H."/>
            <person name="Overmann J."/>
            <person name="Amann R."/>
            <person name="Jetten M.S.M."/>
            <person name="Mascher T."/>
            <person name="Medema M.H."/>
            <person name="Devos D.P."/>
            <person name="Kaster A.-K."/>
            <person name="Ovreas L."/>
            <person name="Rohde M."/>
            <person name="Galperin M.Y."/>
            <person name="Jogler C."/>
        </authorList>
    </citation>
    <scope>NUCLEOTIDE SEQUENCE [LARGE SCALE GENOMIC DNA]</scope>
    <source>
        <strain evidence="9 10">Mal33</strain>
    </source>
</reference>
<accession>A0A518IZ32</accession>
<proteinExistence type="inferred from homology"/>
<comment type="catalytic activity">
    <reaction evidence="6">
        <text>cytidine(34) in tRNA + S-adenosyl-L-methionine = 2'-O-methylcytidine(34) in tRNA + S-adenosyl-L-homocysteine + H(+)</text>
        <dbReference type="Rhea" id="RHEA:43084"/>
        <dbReference type="Rhea" id="RHEA-COMP:10331"/>
        <dbReference type="Rhea" id="RHEA-COMP:10332"/>
        <dbReference type="ChEBI" id="CHEBI:15378"/>
        <dbReference type="ChEBI" id="CHEBI:57856"/>
        <dbReference type="ChEBI" id="CHEBI:59789"/>
        <dbReference type="ChEBI" id="CHEBI:74495"/>
        <dbReference type="ChEBI" id="CHEBI:82748"/>
        <dbReference type="EC" id="2.1.1.207"/>
    </reaction>
</comment>
<dbReference type="InterPro" id="IPR016914">
    <property type="entry name" value="TrmL"/>
</dbReference>
<evidence type="ECO:0000256" key="5">
    <source>
        <dbReference type="ARBA" id="ARBA00022694"/>
    </source>
</evidence>
<dbReference type="AlphaFoldDB" id="A0A518IZ32"/>
<sequence>MMDNEKSSDTSEPDVPSDSLADVAPCLQVDEPPVHVVLYQPEIPQNTGNIGRTCVAVGAKLWLVRPLGFKIDEHSVRRAGVDYWHMLNLQLVDSIGEVQQALPQRKFWYFSRFARRSLWEAEIDLGDAIVFGRESAGLPEEILDLDSPQAIRIPTTEQVRSLNLSNTAAIAVYEVLRQHGRLG</sequence>
<dbReference type="GO" id="GO:0141102">
    <property type="term" value="F:tRNA (5-carboxymethylaminomethyluridine(34)-2'-O)-methyltransferase activity"/>
    <property type="evidence" value="ECO:0007669"/>
    <property type="project" value="RHEA"/>
</dbReference>
<dbReference type="GO" id="GO:0002130">
    <property type="term" value="P:wobble position ribose methylation"/>
    <property type="evidence" value="ECO:0007669"/>
    <property type="project" value="TreeGrafter"/>
</dbReference>
<evidence type="ECO:0000256" key="2">
    <source>
        <dbReference type="ARBA" id="ARBA00022603"/>
    </source>
</evidence>
<dbReference type="SUPFAM" id="SSF75217">
    <property type="entry name" value="alpha/beta knot"/>
    <property type="match status" value="1"/>
</dbReference>
<keyword evidence="3 6" id="KW-0808">Transferase</keyword>
<comment type="function">
    <text evidence="6">Could methylate the ribose at the nucleotide 34 wobble position in tRNA.</text>
</comment>
<dbReference type="RefSeq" id="WP_232529779.1">
    <property type="nucleotide sequence ID" value="NZ_CP036318.1"/>
</dbReference>
<dbReference type="InterPro" id="IPR029026">
    <property type="entry name" value="tRNA_m1G_MTases_N"/>
</dbReference>
<evidence type="ECO:0000313" key="9">
    <source>
        <dbReference type="EMBL" id="QDV58356.1"/>
    </source>
</evidence>
<dbReference type="CDD" id="cd18094">
    <property type="entry name" value="SpoU-like_TrmL"/>
    <property type="match status" value="1"/>
</dbReference>
<dbReference type="InterPro" id="IPR029028">
    <property type="entry name" value="Alpha/beta_knot_MTases"/>
</dbReference>
<feature type="domain" description="tRNA/rRNA methyltransferase SpoU type" evidence="8">
    <location>
        <begin position="34"/>
        <end position="173"/>
    </location>
</feature>
<dbReference type="InterPro" id="IPR001537">
    <property type="entry name" value="SpoU_MeTrfase"/>
</dbReference>
<comment type="similarity">
    <text evidence="6">Belongs to the class IV-like SAM-binding methyltransferase superfamily. RNA methyltransferase TrmH family. TrmL subfamily.</text>
</comment>
<dbReference type="GO" id="GO:0003723">
    <property type="term" value="F:RNA binding"/>
    <property type="evidence" value="ECO:0007669"/>
    <property type="project" value="InterPro"/>
</dbReference>
<dbReference type="EMBL" id="CP036318">
    <property type="protein sequence ID" value="QDV58356.1"/>
    <property type="molecule type" value="Genomic_DNA"/>
</dbReference>
<comment type="catalytic activity">
    <reaction evidence="6">
        <text>5-carboxymethylaminomethyluridine(34) in tRNA(Leu) + S-adenosyl-L-methionine = 5-carboxymethylaminomethyl-2'-O-methyluridine(34) in tRNA(Leu) + S-adenosyl-L-homocysteine + H(+)</text>
        <dbReference type="Rhea" id="RHEA:43088"/>
        <dbReference type="Rhea" id="RHEA-COMP:10333"/>
        <dbReference type="Rhea" id="RHEA-COMP:10334"/>
        <dbReference type="ChEBI" id="CHEBI:15378"/>
        <dbReference type="ChEBI" id="CHEBI:57856"/>
        <dbReference type="ChEBI" id="CHEBI:59789"/>
        <dbReference type="ChEBI" id="CHEBI:74508"/>
        <dbReference type="ChEBI" id="CHEBI:74511"/>
        <dbReference type="EC" id="2.1.1.207"/>
    </reaction>
</comment>
<dbReference type="Proteomes" id="UP000316770">
    <property type="component" value="Chromosome"/>
</dbReference>
<evidence type="ECO:0000256" key="6">
    <source>
        <dbReference type="HAMAP-Rule" id="MF_01885"/>
    </source>
</evidence>
<keyword evidence="10" id="KW-1185">Reference proteome</keyword>
<protein>
    <recommendedName>
        <fullName evidence="6">Putative tRNA (cytidine(34)-2'-O)-methyltransferase</fullName>
        <ecNumber evidence="6">2.1.1.207</ecNumber>
    </recommendedName>
    <alternativeName>
        <fullName evidence="6">tRNA (cytidine/uridine-2'-O-)-methyltransferase</fullName>
    </alternativeName>
</protein>
<dbReference type="PANTHER" id="PTHR42971">
    <property type="entry name" value="TRNA (CYTIDINE(34)-2'-O)-METHYLTRANSFERASE"/>
    <property type="match status" value="1"/>
</dbReference>
<keyword evidence="4 6" id="KW-0949">S-adenosyl-L-methionine</keyword>
<gene>
    <name evidence="9" type="primary">trmL</name>
    <name evidence="9" type="ORF">Mal33_43740</name>
</gene>